<dbReference type="GO" id="GO:0019878">
    <property type="term" value="P:lysine biosynthetic process via aminoadipic acid"/>
    <property type="evidence" value="ECO:0007669"/>
    <property type="project" value="TreeGrafter"/>
</dbReference>
<evidence type="ECO:0000259" key="4">
    <source>
        <dbReference type="Pfam" id="PF22624"/>
    </source>
</evidence>
<dbReference type="Pfam" id="PF01648">
    <property type="entry name" value="ACPS"/>
    <property type="match status" value="1"/>
</dbReference>
<evidence type="ECO:0000256" key="1">
    <source>
        <dbReference type="ARBA" id="ARBA00010990"/>
    </source>
</evidence>
<dbReference type="InterPro" id="IPR008278">
    <property type="entry name" value="4-PPantetheinyl_Trfase_dom"/>
</dbReference>
<dbReference type="GO" id="GO:0005829">
    <property type="term" value="C:cytosol"/>
    <property type="evidence" value="ECO:0007669"/>
    <property type="project" value="TreeGrafter"/>
</dbReference>
<evidence type="ECO:0000256" key="2">
    <source>
        <dbReference type="ARBA" id="ARBA00022679"/>
    </source>
</evidence>
<keyword evidence="2 5" id="KW-0808">Transferase</keyword>
<keyword evidence="6" id="KW-1185">Reference proteome</keyword>
<evidence type="ECO:0000313" key="6">
    <source>
        <dbReference type="Proteomes" id="UP000322530"/>
    </source>
</evidence>
<dbReference type="InterPro" id="IPR055066">
    <property type="entry name" value="AASDHPPT_N"/>
</dbReference>
<dbReference type="PANTHER" id="PTHR12215:SF10">
    <property type="entry name" value="L-AMINOADIPATE-SEMIALDEHYDE DEHYDROGENASE-PHOSPHOPANTETHEINYL TRANSFERASE"/>
    <property type="match status" value="1"/>
</dbReference>
<dbReference type="RefSeq" id="WP_149400310.1">
    <property type="nucleotide sequence ID" value="NZ_BIXY01000008.1"/>
</dbReference>
<feature type="domain" description="4'-phosphopantetheinyl transferase" evidence="3">
    <location>
        <begin position="129"/>
        <end position="239"/>
    </location>
</feature>
<dbReference type="SUPFAM" id="SSF56214">
    <property type="entry name" value="4'-phosphopantetheinyl transferase"/>
    <property type="match status" value="2"/>
</dbReference>
<feature type="domain" description="4'-phosphopantetheinyl transferase N-terminal" evidence="4">
    <location>
        <begin position="39"/>
        <end position="119"/>
    </location>
</feature>
<comment type="caution">
    <text evidence="5">The sequence shown here is derived from an EMBL/GenBank/DDBJ whole genome shotgun (WGS) entry which is preliminary data.</text>
</comment>
<accession>A0A5A5T7A0</accession>
<sequence>MIPSLSQDLWRSPPAFLQLAENVIHLWYAPLEQPKSVVEQLYQTLSTEERARAKRFYFERDRQHFIVGRAVLRNVLGRYISLEPQHLQFCYGAHGKPALLQLRGNDILHFNVSHSNGIALYAIALNRELGVDVEYIRYLADADQIADSFFSLSERKALRSLTTEDVRIEAFFCCWTRKEAYVKALGNGLSQPLDQFDVSLLPGDDAELLAVQGKPEEIQRWKLHAISLPSPYERQYKAALVVECNPSKEALPIQAWQWQAEGE</sequence>
<dbReference type="EMBL" id="BIXY01000008">
    <property type="protein sequence ID" value="GCF07277.1"/>
    <property type="molecule type" value="Genomic_DNA"/>
</dbReference>
<dbReference type="GO" id="GO:0008897">
    <property type="term" value="F:holo-[acyl-carrier-protein] synthase activity"/>
    <property type="evidence" value="ECO:0007669"/>
    <property type="project" value="InterPro"/>
</dbReference>
<proteinExistence type="inferred from homology"/>
<gene>
    <name evidence="5" type="ORF">KDI_08410</name>
</gene>
<dbReference type="Pfam" id="PF22624">
    <property type="entry name" value="AASDHPPT_N"/>
    <property type="match status" value="1"/>
</dbReference>
<dbReference type="InterPro" id="IPR050559">
    <property type="entry name" value="P-Pant_transferase_sf"/>
</dbReference>
<organism evidence="5 6">
    <name type="scientific">Dictyobacter arantiisoli</name>
    <dbReference type="NCBI Taxonomy" id="2014874"/>
    <lineage>
        <taxon>Bacteria</taxon>
        <taxon>Bacillati</taxon>
        <taxon>Chloroflexota</taxon>
        <taxon>Ktedonobacteria</taxon>
        <taxon>Ktedonobacterales</taxon>
        <taxon>Dictyobacteraceae</taxon>
        <taxon>Dictyobacter</taxon>
    </lineage>
</organism>
<dbReference type="Proteomes" id="UP000322530">
    <property type="component" value="Unassembled WGS sequence"/>
</dbReference>
<protein>
    <submittedName>
        <fullName evidence="5">4'-phosphopantetheinyl transferase</fullName>
    </submittedName>
</protein>
<dbReference type="Gene3D" id="3.90.470.20">
    <property type="entry name" value="4'-phosphopantetheinyl transferase domain"/>
    <property type="match status" value="2"/>
</dbReference>
<dbReference type="PANTHER" id="PTHR12215">
    <property type="entry name" value="PHOSPHOPANTETHEINE TRANSFERASE"/>
    <property type="match status" value="1"/>
</dbReference>
<dbReference type="GO" id="GO:0000287">
    <property type="term" value="F:magnesium ion binding"/>
    <property type="evidence" value="ECO:0007669"/>
    <property type="project" value="InterPro"/>
</dbReference>
<dbReference type="OrthoDB" id="9808281at2"/>
<reference evidence="5 6" key="1">
    <citation type="submission" date="2019-01" db="EMBL/GenBank/DDBJ databases">
        <title>Draft genome sequence of Dictyobacter sp. Uno17.</title>
        <authorList>
            <person name="Wang C.M."/>
            <person name="Zheng Y."/>
            <person name="Sakai Y."/>
            <person name="Abe K."/>
            <person name="Yokota A."/>
            <person name="Yabe S."/>
        </authorList>
    </citation>
    <scope>NUCLEOTIDE SEQUENCE [LARGE SCALE GENOMIC DNA]</scope>
    <source>
        <strain evidence="5 6">Uno17</strain>
    </source>
</reference>
<dbReference type="InterPro" id="IPR037143">
    <property type="entry name" value="4-PPantetheinyl_Trfase_dom_sf"/>
</dbReference>
<name>A0A5A5T7A0_9CHLR</name>
<comment type="similarity">
    <text evidence="1">Belongs to the P-Pant transferase superfamily. Gsp/Sfp/HetI/AcpT family.</text>
</comment>
<evidence type="ECO:0000259" key="3">
    <source>
        <dbReference type="Pfam" id="PF01648"/>
    </source>
</evidence>
<dbReference type="AlphaFoldDB" id="A0A5A5T7A0"/>
<evidence type="ECO:0000313" key="5">
    <source>
        <dbReference type="EMBL" id="GCF07277.1"/>
    </source>
</evidence>